<dbReference type="AlphaFoldDB" id="A0AAV4RFL4"/>
<feature type="region of interest" description="Disordered" evidence="1">
    <location>
        <begin position="1"/>
        <end position="38"/>
    </location>
</feature>
<feature type="compositionally biased region" description="Polar residues" evidence="1">
    <location>
        <begin position="1"/>
        <end position="12"/>
    </location>
</feature>
<name>A0AAV4RFL4_9ARAC</name>
<proteinExistence type="predicted"/>
<accession>A0AAV4RFL4</accession>
<evidence type="ECO:0000313" key="3">
    <source>
        <dbReference type="Proteomes" id="UP001054837"/>
    </source>
</evidence>
<comment type="caution">
    <text evidence="2">The sequence shown here is derived from an EMBL/GenBank/DDBJ whole genome shotgun (WGS) entry which is preliminary data.</text>
</comment>
<protein>
    <submittedName>
        <fullName evidence="2">Uncharacterized protein</fullName>
    </submittedName>
</protein>
<reference evidence="2 3" key="1">
    <citation type="submission" date="2021-06" db="EMBL/GenBank/DDBJ databases">
        <title>Caerostris darwini draft genome.</title>
        <authorList>
            <person name="Kono N."/>
            <person name="Arakawa K."/>
        </authorList>
    </citation>
    <scope>NUCLEOTIDE SEQUENCE [LARGE SCALE GENOMIC DNA]</scope>
</reference>
<dbReference type="EMBL" id="BPLQ01006245">
    <property type="protein sequence ID" value="GIY21113.1"/>
    <property type="molecule type" value="Genomic_DNA"/>
</dbReference>
<keyword evidence="3" id="KW-1185">Reference proteome</keyword>
<sequence>MIQSSNRRQVTSLGRRAGERNVKNSPPSAPPPSLGSISQEAAVLIRDAEERDGRCNMQIPGTFPSPPLPPSYSAVRRSVPGRSAGQYLPAPLLFGDSGSCED</sequence>
<gene>
    <name evidence="2" type="ORF">CDAR_42491</name>
</gene>
<organism evidence="2 3">
    <name type="scientific">Caerostris darwini</name>
    <dbReference type="NCBI Taxonomy" id="1538125"/>
    <lineage>
        <taxon>Eukaryota</taxon>
        <taxon>Metazoa</taxon>
        <taxon>Ecdysozoa</taxon>
        <taxon>Arthropoda</taxon>
        <taxon>Chelicerata</taxon>
        <taxon>Arachnida</taxon>
        <taxon>Araneae</taxon>
        <taxon>Araneomorphae</taxon>
        <taxon>Entelegynae</taxon>
        <taxon>Araneoidea</taxon>
        <taxon>Araneidae</taxon>
        <taxon>Caerostris</taxon>
    </lineage>
</organism>
<evidence type="ECO:0000313" key="2">
    <source>
        <dbReference type="EMBL" id="GIY21113.1"/>
    </source>
</evidence>
<dbReference type="Proteomes" id="UP001054837">
    <property type="component" value="Unassembled WGS sequence"/>
</dbReference>
<evidence type="ECO:0000256" key="1">
    <source>
        <dbReference type="SAM" id="MobiDB-lite"/>
    </source>
</evidence>